<dbReference type="STRING" id="1314751.GCA_001591425_04255"/>
<dbReference type="Pfam" id="PF13692">
    <property type="entry name" value="Glyco_trans_1_4"/>
    <property type="match status" value="1"/>
</dbReference>
<protein>
    <recommendedName>
        <fullName evidence="5">Glycosyltransferase family 1 protein</fullName>
    </recommendedName>
</protein>
<reference evidence="3 4" key="1">
    <citation type="submission" date="2016-12" db="EMBL/GenBank/DDBJ databases">
        <title>The whole genome sequencing and assembly of Bacillus cohnii DSM 6307T strain.</title>
        <authorList>
            <person name="Lee Y.-J."/>
            <person name="Yi H."/>
            <person name="Bahn Y.-S."/>
            <person name="Kim J.F."/>
            <person name="Lee D.-W."/>
        </authorList>
    </citation>
    <scope>NUCLEOTIDE SEQUENCE [LARGE SCALE GENOMIC DNA]</scope>
    <source>
        <strain evidence="3 4">DSM 6307</strain>
    </source>
</reference>
<dbReference type="PANTHER" id="PTHR12526">
    <property type="entry name" value="GLYCOSYLTRANSFERASE"/>
    <property type="match status" value="1"/>
</dbReference>
<evidence type="ECO:0000256" key="1">
    <source>
        <dbReference type="ARBA" id="ARBA00022676"/>
    </source>
</evidence>
<dbReference type="KEGG" id="bcoh:BC6307_19850"/>
<evidence type="ECO:0008006" key="5">
    <source>
        <dbReference type="Google" id="ProtNLM"/>
    </source>
</evidence>
<dbReference type="PANTHER" id="PTHR12526:SF629">
    <property type="entry name" value="TEICHURONIC ACID BIOSYNTHESIS GLYCOSYLTRANSFERASE TUAH-RELATED"/>
    <property type="match status" value="1"/>
</dbReference>
<dbReference type="Proteomes" id="UP000215224">
    <property type="component" value="Chromosome"/>
</dbReference>
<evidence type="ECO:0000256" key="2">
    <source>
        <dbReference type="ARBA" id="ARBA00022679"/>
    </source>
</evidence>
<dbReference type="SUPFAM" id="SSF53756">
    <property type="entry name" value="UDP-Glycosyltransferase/glycogen phosphorylase"/>
    <property type="match status" value="1"/>
</dbReference>
<organism evidence="3 4">
    <name type="scientific">Sutcliffiella cohnii</name>
    <dbReference type="NCBI Taxonomy" id="33932"/>
    <lineage>
        <taxon>Bacteria</taxon>
        <taxon>Bacillati</taxon>
        <taxon>Bacillota</taxon>
        <taxon>Bacilli</taxon>
        <taxon>Bacillales</taxon>
        <taxon>Bacillaceae</taxon>
        <taxon>Sutcliffiella</taxon>
    </lineage>
</organism>
<dbReference type="AlphaFoldDB" id="A0A223KV63"/>
<dbReference type="Gene3D" id="3.40.50.2000">
    <property type="entry name" value="Glycogen Phosphorylase B"/>
    <property type="match status" value="1"/>
</dbReference>
<evidence type="ECO:0000313" key="3">
    <source>
        <dbReference type="EMBL" id="AST93355.1"/>
    </source>
</evidence>
<proteinExistence type="predicted"/>
<dbReference type="GO" id="GO:0016757">
    <property type="term" value="F:glycosyltransferase activity"/>
    <property type="evidence" value="ECO:0007669"/>
    <property type="project" value="UniProtKB-KW"/>
</dbReference>
<keyword evidence="4" id="KW-1185">Reference proteome</keyword>
<accession>A0A223KV63</accession>
<name>A0A223KV63_9BACI</name>
<keyword evidence="2" id="KW-0808">Transferase</keyword>
<dbReference type="RefSeq" id="WP_066420455.1">
    <property type="nucleotide sequence ID" value="NZ_CP018866.1"/>
</dbReference>
<dbReference type="EMBL" id="CP018866">
    <property type="protein sequence ID" value="AST93355.1"/>
    <property type="molecule type" value="Genomic_DNA"/>
</dbReference>
<dbReference type="NCBIfam" id="NF047676">
    <property type="entry name" value="TeichurnBiosyTuaH"/>
    <property type="match status" value="1"/>
</dbReference>
<keyword evidence="1" id="KW-0328">Glycosyltransferase</keyword>
<evidence type="ECO:0000313" key="4">
    <source>
        <dbReference type="Proteomes" id="UP000215224"/>
    </source>
</evidence>
<sequence>MESKTHVIVATGDWDQDHLRYRRHRLAEFLLKQRDTEEVIWVCPTTGKQSFQKLSNGIVQYGIPDVHSHKLFRFGRYFDLFYKHKLKALQAHLQSKGTKKYLWYTFPGFPAIQKLIDWETTTYDCSDLWASSMTGKKNIVLKLREQSIVQAEERIVRTVDKLFATSDFLNDYLVKTYNPAQKPLTLENGVEYHLFEERVKLSKGNDLSGSVIGYIGGIKPKLDFDLLNEVMKHRGDWTLLLAGPEGTNGDPTFHQLLQNENVKYLGKIQPNEVPAWLNKIDIGLLPYKPSEYNKAVFPLKLFEYLAAGKPIVGYNLPSTKKYQQEWIYEYGEGRNVDEFIAHCSKLLADNNEKHVEDRKKLAESKDWNNIFKKMYMIVVGK</sequence>
<gene>
    <name evidence="3" type="ORF">BC6307_19850</name>
</gene>